<accession>A0ABV3JWV6</accession>
<dbReference type="SUPFAM" id="SSF53474">
    <property type="entry name" value="alpha/beta-Hydrolases"/>
    <property type="match status" value="1"/>
</dbReference>
<dbReference type="GO" id="GO:0016787">
    <property type="term" value="F:hydrolase activity"/>
    <property type="evidence" value="ECO:0007669"/>
    <property type="project" value="UniProtKB-KW"/>
</dbReference>
<gene>
    <name evidence="3" type="ORF">AB0L16_12970</name>
</gene>
<feature type="domain" description="AB hydrolase-1" evidence="2">
    <location>
        <begin position="156"/>
        <end position="277"/>
    </location>
</feature>
<evidence type="ECO:0000313" key="4">
    <source>
        <dbReference type="Proteomes" id="UP001552594"/>
    </source>
</evidence>
<dbReference type="RefSeq" id="WP_109278277.1">
    <property type="nucleotide sequence ID" value="NZ_JBFAUK010000008.1"/>
</dbReference>
<keyword evidence="1" id="KW-0732">Signal</keyword>
<proteinExistence type="predicted"/>
<comment type="caution">
    <text evidence="3">The sequence shown here is derived from an EMBL/GenBank/DDBJ whole genome shotgun (WGS) entry which is preliminary data.</text>
</comment>
<reference evidence="3 4" key="1">
    <citation type="submission" date="2024-06" db="EMBL/GenBank/DDBJ databases">
        <title>The Natural Products Discovery Center: Release of the First 8490 Sequenced Strains for Exploring Actinobacteria Biosynthetic Diversity.</title>
        <authorList>
            <person name="Kalkreuter E."/>
            <person name="Kautsar S.A."/>
            <person name="Yang D."/>
            <person name="Bader C.D."/>
            <person name="Teijaro C.N."/>
            <person name="Fluegel L."/>
            <person name="Davis C.M."/>
            <person name="Simpson J.R."/>
            <person name="Lauterbach L."/>
            <person name="Steele A.D."/>
            <person name="Gui C."/>
            <person name="Meng S."/>
            <person name="Li G."/>
            <person name="Viehrig K."/>
            <person name="Ye F."/>
            <person name="Su P."/>
            <person name="Kiefer A.F."/>
            <person name="Nichols A."/>
            <person name="Cepeda A.J."/>
            <person name="Yan W."/>
            <person name="Fan B."/>
            <person name="Jiang Y."/>
            <person name="Adhikari A."/>
            <person name="Zheng C.-J."/>
            <person name="Schuster L."/>
            <person name="Cowan T.M."/>
            <person name="Smanski M.J."/>
            <person name="Chevrette M.G."/>
            <person name="De Carvalho L.P.S."/>
            <person name="Shen B."/>
        </authorList>
    </citation>
    <scope>NUCLEOTIDE SEQUENCE [LARGE SCALE GENOMIC DNA]</scope>
    <source>
        <strain evidence="3 4">NPDC052347</strain>
    </source>
</reference>
<protein>
    <submittedName>
        <fullName evidence="3">Alpha/beta fold hydrolase</fullName>
    </submittedName>
</protein>
<dbReference type="InterPro" id="IPR000073">
    <property type="entry name" value="AB_hydrolase_1"/>
</dbReference>
<evidence type="ECO:0000313" key="3">
    <source>
        <dbReference type="EMBL" id="MEV5507376.1"/>
    </source>
</evidence>
<feature type="chain" id="PRO_5046239662" evidence="1">
    <location>
        <begin position="23"/>
        <end position="373"/>
    </location>
</feature>
<dbReference type="InterPro" id="IPR029058">
    <property type="entry name" value="AB_hydrolase_fold"/>
</dbReference>
<sequence length="373" mass="39993">MLLRKAATTAATVVGAGAAVLAAGRYAGDAALKIPPDRPLPGEERCTVHGADTATVTLSRTAASVRPGTYALVGKDLHAIVGPPVAEVAHPPDRVVRHLRRLVHGALDPGTKVWLSPQLYPGNPRDALGLDHSDVQVEGELGPLPAWFLPGPRDTWVITVHGLGATRRQAMALLPFLHRLRLPVLAPALRGDPGAPPALDGINRLGAEEWHDVDAAIGHAVRNGARRVVLHGWSTGATMALLAALDSPLSHRISGLVLDSPVLDWQATLRALARHRVPRALVPYAVRAARHRAGLDPGLLLRAGEPDKLLVPTLILHGPDDALAPWERSRELAERRPGLVTLRSVREAPHAAAWNADPHRYEEALRRFLTPLM</sequence>
<feature type="signal peptide" evidence="1">
    <location>
        <begin position="1"/>
        <end position="22"/>
    </location>
</feature>
<dbReference type="Proteomes" id="UP001552594">
    <property type="component" value="Unassembled WGS sequence"/>
</dbReference>
<keyword evidence="4" id="KW-1185">Reference proteome</keyword>
<dbReference type="Pfam" id="PF00561">
    <property type="entry name" value="Abhydrolase_1"/>
    <property type="match status" value="1"/>
</dbReference>
<evidence type="ECO:0000256" key="1">
    <source>
        <dbReference type="SAM" id="SignalP"/>
    </source>
</evidence>
<name>A0ABV3JWV6_STRON</name>
<evidence type="ECO:0000259" key="2">
    <source>
        <dbReference type="Pfam" id="PF00561"/>
    </source>
</evidence>
<organism evidence="3 4">
    <name type="scientific">Streptomyces orinoci</name>
    <name type="common">Streptoverticillium orinoci</name>
    <dbReference type="NCBI Taxonomy" id="67339"/>
    <lineage>
        <taxon>Bacteria</taxon>
        <taxon>Bacillati</taxon>
        <taxon>Actinomycetota</taxon>
        <taxon>Actinomycetes</taxon>
        <taxon>Kitasatosporales</taxon>
        <taxon>Streptomycetaceae</taxon>
        <taxon>Streptomyces</taxon>
    </lineage>
</organism>
<dbReference type="EMBL" id="JBFAUK010000008">
    <property type="protein sequence ID" value="MEV5507376.1"/>
    <property type="molecule type" value="Genomic_DNA"/>
</dbReference>
<keyword evidence="3" id="KW-0378">Hydrolase</keyword>
<dbReference type="Gene3D" id="3.40.50.1820">
    <property type="entry name" value="alpha/beta hydrolase"/>
    <property type="match status" value="1"/>
</dbReference>